<dbReference type="Pfam" id="PF13430">
    <property type="entry name" value="DUF4112"/>
    <property type="match status" value="1"/>
</dbReference>
<keyword evidence="1" id="KW-1133">Transmembrane helix</keyword>
<sequence length="140" mass="15428">MRVSPDQFERITQGLPQMGRDPASIRQRVEAMEAVLERVFVIPGINRPVGLDSIVGLVPVVGDIVTAAMGAWIVWEARNLGMSKFQLARMAANVGIDTLLGAVPIAGDLFDFLYRSNTKNLRIIKRHLDKHHPSTVTIEG</sequence>
<accession>A0ABS7PJL6</accession>
<evidence type="ECO:0000313" key="2">
    <source>
        <dbReference type="EMBL" id="MBY8821483.1"/>
    </source>
</evidence>
<reference evidence="2 3" key="1">
    <citation type="submission" date="2021-08" db="EMBL/GenBank/DDBJ databases">
        <authorList>
            <person name="Tuo L."/>
        </authorList>
    </citation>
    <scope>NUCLEOTIDE SEQUENCE [LARGE SCALE GENOMIC DNA]</scope>
    <source>
        <strain evidence="2 3">JCM 31229</strain>
    </source>
</reference>
<dbReference type="Proteomes" id="UP000706039">
    <property type="component" value="Unassembled WGS sequence"/>
</dbReference>
<organism evidence="2 3">
    <name type="scientific">Sphingomonas colocasiae</name>
    <dbReference type="NCBI Taxonomy" id="1848973"/>
    <lineage>
        <taxon>Bacteria</taxon>
        <taxon>Pseudomonadati</taxon>
        <taxon>Pseudomonadota</taxon>
        <taxon>Alphaproteobacteria</taxon>
        <taxon>Sphingomonadales</taxon>
        <taxon>Sphingomonadaceae</taxon>
        <taxon>Sphingomonas</taxon>
    </lineage>
</organism>
<feature type="transmembrane region" description="Helical" evidence="1">
    <location>
        <begin position="54"/>
        <end position="75"/>
    </location>
</feature>
<dbReference type="EMBL" id="JAINVV010000003">
    <property type="protein sequence ID" value="MBY8821483.1"/>
    <property type="molecule type" value="Genomic_DNA"/>
</dbReference>
<dbReference type="PANTHER" id="PTHR35519:SF2">
    <property type="entry name" value="PH DOMAIN PROTEIN"/>
    <property type="match status" value="1"/>
</dbReference>
<dbReference type="RefSeq" id="WP_222988599.1">
    <property type="nucleotide sequence ID" value="NZ_JAINVV010000003.1"/>
</dbReference>
<name>A0ABS7PJL6_9SPHN</name>
<keyword evidence="3" id="KW-1185">Reference proteome</keyword>
<keyword evidence="1" id="KW-0812">Transmembrane</keyword>
<dbReference type="InterPro" id="IPR025187">
    <property type="entry name" value="DUF4112"/>
</dbReference>
<comment type="caution">
    <text evidence="2">The sequence shown here is derived from an EMBL/GenBank/DDBJ whole genome shotgun (WGS) entry which is preliminary data.</text>
</comment>
<proteinExistence type="predicted"/>
<protein>
    <submittedName>
        <fullName evidence="2">DUF4112 domain-containing protein</fullName>
    </submittedName>
</protein>
<gene>
    <name evidence="2" type="ORF">K7G82_04220</name>
</gene>
<evidence type="ECO:0000256" key="1">
    <source>
        <dbReference type="SAM" id="Phobius"/>
    </source>
</evidence>
<dbReference type="PANTHER" id="PTHR35519">
    <property type="entry name" value="MEMBRANE PROTEINS"/>
    <property type="match status" value="1"/>
</dbReference>
<keyword evidence="1" id="KW-0472">Membrane</keyword>
<evidence type="ECO:0000313" key="3">
    <source>
        <dbReference type="Proteomes" id="UP000706039"/>
    </source>
</evidence>